<dbReference type="PANTHER" id="PTHR48106">
    <property type="entry name" value="QUINONE OXIDOREDUCTASE PIG3-RELATED"/>
    <property type="match status" value="1"/>
</dbReference>
<reference evidence="4" key="1">
    <citation type="submission" date="2023-01" db="EMBL/GenBank/DDBJ databases">
        <title>The genome sequence of Kordiimonadaceae bacterium 6D33.</title>
        <authorList>
            <person name="Liu Y."/>
        </authorList>
    </citation>
    <scope>NUCLEOTIDE SEQUENCE</scope>
    <source>
        <strain evidence="4">6D33</strain>
    </source>
</reference>
<dbReference type="AlphaFoldDB" id="A0AAE9XTD9"/>
<dbReference type="Pfam" id="PF00107">
    <property type="entry name" value="ADH_zinc_N"/>
    <property type="match status" value="1"/>
</dbReference>
<dbReference type="InterPro" id="IPR014189">
    <property type="entry name" value="Quinone_OxRdtase_PIG3"/>
</dbReference>
<feature type="domain" description="Enoyl reductase (ER)" evidence="3">
    <location>
        <begin position="14"/>
        <end position="327"/>
    </location>
</feature>
<dbReference type="GO" id="GO:0070402">
    <property type="term" value="F:NADPH binding"/>
    <property type="evidence" value="ECO:0007669"/>
    <property type="project" value="TreeGrafter"/>
</dbReference>
<proteinExistence type="predicted"/>
<dbReference type="CDD" id="cd05276">
    <property type="entry name" value="p53_inducible_oxidoreductase"/>
    <property type="match status" value="1"/>
</dbReference>
<dbReference type="Pfam" id="PF08240">
    <property type="entry name" value="ADH_N"/>
    <property type="match status" value="1"/>
</dbReference>
<dbReference type="InterPro" id="IPR036291">
    <property type="entry name" value="NAD(P)-bd_dom_sf"/>
</dbReference>
<name>A0AAE9XTD9_9PROT</name>
<dbReference type="InterPro" id="IPR013149">
    <property type="entry name" value="ADH-like_C"/>
</dbReference>
<organism evidence="4 5">
    <name type="scientific">Gimibacter soli</name>
    <dbReference type="NCBI Taxonomy" id="3024400"/>
    <lineage>
        <taxon>Bacteria</taxon>
        <taxon>Pseudomonadati</taxon>
        <taxon>Pseudomonadota</taxon>
        <taxon>Alphaproteobacteria</taxon>
        <taxon>Kordiimonadales</taxon>
        <taxon>Temperatibacteraceae</taxon>
        <taxon>Gimibacter</taxon>
    </lineage>
</organism>
<dbReference type="InterPro" id="IPR013154">
    <property type="entry name" value="ADH-like_N"/>
</dbReference>
<dbReference type="GO" id="GO:0016651">
    <property type="term" value="F:oxidoreductase activity, acting on NAD(P)H"/>
    <property type="evidence" value="ECO:0007669"/>
    <property type="project" value="TreeGrafter"/>
</dbReference>
<evidence type="ECO:0000313" key="5">
    <source>
        <dbReference type="Proteomes" id="UP001217500"/>
    </source>
</evidence>
<evidence type="ECO:0000256" key="2">
    <source>
        <dbReference type="ARBA" id="ARBA00023002"/>
    </source>
</evidence>
<dbReference type="SUPFAM" id="SSF50129">
    <property type="entry name" value="GroES-like"/>
    <property type="match status" value="1"/>
</dbReference>
<dbReference type="Proteomes" id="UP001217500">
    <property type="component" value="Chromosome"/>
</dbReference>
<dbReference type="NCBIfam" id="TIGR02824">
    <property type="entry name" value="quinone_pig3"/>
    <property type="match status" value="1"/>
</dbReference>
<evidence type="ECO:0000313" key="4">
    <source>
        <dbReference type="EMBL" id="WCL53915.1"/>
    </source>
</evidence>
<evidence type="ECO:0000256" key="1">
    <source>
        <dbReference type="ARBA" id="ARBA00022857"/>
    </source>
</evidence>
<dbReference type="EMBL" id="CP116805">
    <property type="protein sequence ID" value="WCL53915.1"/>
    <property type="molecule type" value="Genomic_DNA"/>
</dbReference>
<dbReference type="InterPro" id="IPR011032">
    <property type="entry name" value="GroES-like_sf"/>
</dbReference>
<protein>
    <submittedName>
        <fullName evidence="4">NAD(P)H-quinone oxidoreductase</fullName>
    </submittedName>
</protein>
<gene>
    <name evidence="4" type="ORF">PH603_15360</name>
</gene>
<dbReference type="KEGG" id="gso:PH603_15360"/>
<dbReference type="SUPFAM" id="SSF51735">
    <property type="entry name" value="NAD(P)-binding Rossmann-fold domains"/>
    <property type="match status" value="1"/>
</dbReference>
<dbReference type="InterPro" id="IPR020843">
    <property type="entry name" value="ER"/>
</dbReference>
<dbReference type="Gene3D" id="3.90.180.10">
    <property type="entry name" value="Medium-chain alcohol dehydrogenases, catalytic domain"/>
    <property type="match status" value="1"/>
</dbReference>
<keyword evidence="2" id="KW-0560">Oxidoreductase</keyword>
<evidence type="ECO:0000259" key="3">
    <source>
        <dbReference type="SMART" id="SM00829"/>
    </source>
</evidence>
<dbReference type="SMART" id="SM00829">
    <property type="entry name" value="PKS_ER"/>
    <property type="match status" value="1"/>
</dbReference>
<accession>A0AAE9XTD9</accession>
<keyword evidence="5" id="KW-1185">Reference proteome</keyword>
<dbReference type="Gene3D" id="3.40.50.720">
    <property type="entry name" value="NAD(P)-binding Rossmann-like Domain"/>
    <property type="match status" value="1"/>
</dbReference>
<keyword evidence="1" id="KW-0521">NADP</keyword>
<dbReference type="PANTHER" id="PTHR48106:SF8">
    <property type="entry name" value="OS02G0805600 PROTEIN"/>
    <property type="match status" value="1"/>
</dbReference>
<dbReference type="RefSeq" id="WP_289503626.1">
    <property type="nucleotide sequence ID" value="NZ_CP116805.1"/>
</dbReference>
<sequence length="332" mass="34328">MTATMTAIEIEKPGGPEMLKPATRPVPVAGAGEVLIKVAAAGINRPDVVQRQGFYAPPPGASDIPGLEVAGHVAALGEGVTGFREGDAVCALISGGGYAEYAVAPAGSVLPVPKGLTMAEAAAIPETFFTVWSNVFDRAGLASGEWLLVHGGSSGIGSTAIQLAKAFGARVATTVGSADKVAFVEKLGADLAVNYREADFVDAVLKATEGRGVNVVLDMVGGDYLPRNLNALAVEGQHVSIAALRGMQAEFNIMQVMLKRQVLTGSTLRARDNGFKAAVAAALREKVWPLIEAGRIKPIVDTVLPLEKASDAHALMESSRHMGKIVLSVTPA</sequence>